<dbReference type="EMBL" id="EF086458">
    <property type="protein sequence ID" value="ABK25718.1"/>
    <property type="molecule type" value="mRNA"/>
</dbReference>
<dbReference type="InterPro" id="IPR001214">
    <property type="entry name" value="SET_dom"/>
</dbReference>
<evidence type="ECO:0000259" key="1">
    <source>
        <dbReference type="PROSITE" id="PS50280"/>
    </source>
</evidence>
<dbReference type="PANTHER" id="PTHR46450">
    <property type="entry name" value="INACTIVE HISTONE-LYSINE N-METHYLTRANSFERASE SUVR1-RELATED"/>
    <property type="match status" value="1"/>
</dbReference>
<name>A9NYK7_PICSI</name>
<dbReference type="PROSITE" id="PS50280">
    <property type="entry name" value="SET"/>
    <property type="match status" value="1"/>
</dbReference>
<proteinExistence type="evidence at transcript level"/>
<feature type="domain" description="SET" evidence="1">
    <location>
        <begin position="3"/>
        <end position="105"/>
    </location>
</feature>
<dbReference type="SMART" id="SM00317">
    <property type="entry name" value="SET"/>
    <property type="match status" value="1"/>
</dbReference>
<dbReference type="AlphaFoldDB" id="A9NYK7"/>
<dbReference type="Gene3D" id="2.170.270.10">
    <property type="entry name" value="SET domain"/>
    <property type="match status" value="1"/>
</dbReference>
<dbReference type="Pfam" id="PF00856">
    <property type="entry name" value="SET"/>
    <property type="match status" value="1"/>
</dbReference>
<evidence type="ECO:0000313" key="2">
    <source>
        <dbReference type="EMBL" id="ABK25718.1"/>
    </source>
</evidence>
<reference evidence="2" key="1">
    <citation type="journal article" date="2008" name="BMC Genomics">
        <title>A conifer genomics resource of 200,000 spruce (Picea spp.) ESTs and 6,464 high-quality, sequence-finished full-length cDNAs for Sitka spruce (Picea sitchensis).</title>
        <authorList>
            <person name="Ralph S.G."/>
            <person name="Chun H.J."/>
            <person name="Kolosova N."/>
            <person name="Cooper D."/>
            <person name="Oddy C."/>
            <person name="Ritland C.E."/>
            <person name="Kirkpatrick R."/>
            <person name="Moore R."/>
            <person name="Barber S."/>
            <person name="Holt R.A."/>
            <person name="Jones S.J."/>
            <person name="Marra M.A."/>
            <person name="Douglas C.J."/>
            <person name="Ritland K."/>
            <person name="Bohlmann J."/>
        </authorList>
    </citation>
    <scope>NUCLEOTIDE SEQUENCE</scope>
    <source>
        <tissue evidence="2">Green portion of the leader tissue</tissue>
    </source>
</reference>
<dbReference type="PANTHER" id="PTHR46450:SF24">
    <property type="entry name" value="HISTONE-LYSINE N-METHYLTRANSFERASE SUVR4"/>
    <property type="match status" value="1"/>
</dbReference>
<dbReference type="InterPro" id="IPR046341">
    <property type="entry name" value="SET_dom_sf"/>
</dbReference>
<dbReference type="SUPFAM" id="SSF82199">
    <property type="entry name" value="SET domain"/>
    <property type="match status" value="1"/>
</dbReference>
<organism evidence="2">
    <name type="scientific">Picea sitchensis</name>
    <name type="common">Sitka spruce</name>
    <name type="synonym">Pinus sitchensis</name>
    <dbReference type="NCBI Taxonomy" id="3332"/>
    <lineage>
        <taxon>Eukaryota</taxon>
        <taxon>Viridiplantae</taxon>
        <taxon>Streptophyta</taxon>
        <taxon>Embryophyta</taxon>
        <taxon>Tracheophyta</taxon>
        <taxon>Spermatophyta</taxon>
        <taxon>Pinopsida</taxon>
        <taxon>Pinidae</taxon>
        <taxon>Conifers I</taxon>
        <taxon>Pinales</taxon>
        <taxon>Pinaceae</taxon>
        <taxon>Picea</taxon>
    </lineage>
</organism>
<accession>A9NYK7</accession>
<protein>
    <recommendedName>
        <fullName evidence="1">SET domain-containing protein</fullName>
    </recommendedName>
</protein>
<sequence length="137" mass="16401">MTNSEQYYRNIEYREKNIHTYTMLLDADYDMEINHFKDDLNDDEALTLDATRYGNVSRFVNHRCGDPNLLLRPVQIDTRDTHYYHVAFFTARDIAKKEELTWDYNINFDDKHEVKGFRCLCGSSLCRDKKNKFQKKG</sequence>